<organism evidence="1 2">
    <name type="scientific">Pseudomonas helleri</name>
    <dbReference type="NCBI Taxonomy" id="1608996"/>
    <lineage>
        <taxon>Bacteria</taxon>
        <taxon>Pseudomonadati</taxon>
        <taxon>Pseudomonadota</taxon>
        <taxon>Gammaproteobacteria</taxon>
        <taxon>Pseudomonadales</taxon>
        <taxon>Pseudomonadaceae</taxon>
        <taxon>Pseudomonas</taxon>
    </lineage>
</organism>
<dbReference type="EMBL" id="WIVX01000050">
    <property type="protein sequence ID" value="MQU32170.1"/>
    <property type="molecule type" value="Genomic_DNA"/>
</dbReference>
<sequence>MALKLAEKVVSPGIRWVNFDKDTKIQIDGIDNPDYRIALERVQRRIQRNDAAFAQGEVGVLPGEKTEHESHCALLAQFVIKDWDGVQDASGNPLKFDAEACSKILEVNYDFFLFVLREGSKSTEEISKELAETVEK</sequence>
<evidence type="ECO:0000313" key="2">
    <source>
        <dbReference type="Proteomes" id="UP000470186"/>
    </source>
</evidence>
<comment type="caution">
    <text evidence="1">The sequence shown here is derived from an EMBL/GenBank/DDBJ whole genome shotgun (WGS) entry which is preliminary data.</text>
</comment>
<reference evidence="1 2" key="1">
    <citation type="submission" date="2019-10" db="EMBL/GenBank/DDBJ databases">
        <title>Evaluation of single-gene subtyping targets for Pseudomonas.</title>
        <authorList>
            <person name="Reichler S.J."/>
            <person name="Orsi R.H."/>
            <person name="Wiedmann M."/>
            <person name="Martin N.H."/>
            <person name="Murphy S.I."/>
        </authorList>
    </citation>
    <scope>NUCLEOTIDE SEQUENCE [LARGE SCALE GENOMIC DNA]</scope>
    <source>
        <strain evidence="1 2">FSL R10-2107</strain>
    </source>
</reference>
<proteinExistence type="predicted"/>
<dbReference type="AlphaFoldDB" id="A0A7X1Y7T0"/>
<evidence type="ECO:0000313" key="1">
    <source>
        <dbReference type="EMBL" id="MQU32170.1"/>
    </source>
</evidence>
<name>A0A7X1Y7T0_9PSED</name>
<keyword evidence="2" id="KW-1185">Reference proteome</keyword>
<dbReference type="Proteomes" id="UP000470186">
    <property type="component" value="Unassembled WGS sequence"/>
</dbReference>
<protein>
    <submittedName>
        <fullName evidence="1">Uncharacterized protein</fullName>
    </submittedName>
</protein>
<gene>
    <name evidence="1" type="ORF">GHO30_12325</name>
</gene>
<dbReference type="RefSeq" id="WP_153351328.1">
    <property type="nucleotide sequence ID" value="NZ_JBQQMC010000228.1"/>
</dbReference>
<accession>A0A7X1Y7T0</accession>